<dbReference type="EMBL" id="JAWQEG010008123">
    <property type="protein sequence ID" value="KAK3850938.1"/>
    <property type="molecule type" value="Genomic_DNA"/>
</dbReference>
<keyword evidence="3" id="KW-1185">Reference proteome</keyword>
<proteinExistence type="predicted"/>
<organism evidence="2 3">
    <name type="scientific">Petrolisthes cinctipes</name>
    <name type="common">Flat porcelain crab</name>
    <dbReference type="NCBI Taxonomy" id="88211"/>
    <lineage>
        <taxon>Eukaryota</taxon>
        <taxon>Metazoa</taxon>
        <taxon>Ecdysozoa</taxon>
        <taxon>Arthropoda</taxon>
        <taxon>Crustacea</taxon>
        <taxon>Multicrustacea</taxon>
        <taxon>Malacostraca</taxon>
        <taxon>Eumalacostraca</taxon>
        <taxon>Eucarida</taxon>
        <taxon>Decapoda</taxon>
        <taxon>Pleocyemata</taxon>
        <taxon>Anomura</taxon>
        <taxon>Galatheoidea</taxon>
        <taxon>Porcellanidae</taxon>
        <taxon>Petrolisthes</taxon>
    </lineage>
</organism>
<gene>
    <name evidence="2" type="ORF">Pcinc_042376</name>
</gene>
<protein>
    <submittedName>
        <fullName evidence="2">Uncharacterized protein</fullName>
    </submittedName>
</protein>
<evidence type="ECO:0000313" key="2">
    <source>
        <dbReference type="EMBL" id="KAK3850938.1"/>
    </source>
</evidence>
<accession>A0AAE1BI42</accession>
<reference evidence="2" key="1">
    <citation type="submission" date="2023-10" db="EMBL/GenBank/DDBJ databases">
        <title>Genome assemblies of two species of porcelain crab, Petrolisthes cinctipes and Petrolisthes manimaculis (Anomura: Porcellanidae).</title>
        <authorList>
            <person name="Angst P."/>
        </authorList>
    </citation>
    <scope>NUCLEOTIDE SEQUENCE</scope>
    <source>
        <strain evidence="2">PB745_01</strain>
        <tissue evidence="2">Gill</tissue>
    </source>
</reference>
<evidence type="ECO:0000313" key="3">
    <source>
        <dbReference type="Proteomes" id="UP001286313"/>
    </source>
</evidence>
<evidence type="ECO:0000256" key="1">
    <source>
        <dbReference type="SAM" id="MobiDB-lite"/>
    </source>
</evidence>
<feature type="region of interest" description="Disordered" evidence="1">
    <location>
        <begin position="1"/>
        <end position="50"/>
    </location>
</feature>
<name>A0AAE1BI42_PETCI</name>
<comment type="caution">
    <text evidence="2">The sequence shown here is derived from an EMBL/GenBank/DDBJ whole genome shotgun (WGS) entry which is preliminary data.</text>
</comment>
<sequence>MEGKGGEVDMEGKGGEVDMEGKGGEVDMEGKGGEVDMEGKGGEVDMEGKHPWDNLVGEAVLGVATFQSPPNPTPPTLPPFSS</sequence>
<dbReference type="Proteomes" id="UP001286313">
    <property type="component" value="Unassembled WGS sequence"/>
</dbReference>
<dbReference type="AlphaFoldDB" id="A0AAE1BI42"/>